<protein>
    <submittedName>
        <fullName evidence="1">Uncharacterized protein</fullName>
    </submittedName>
</protein>
<comment type="caution">
    <text evidence="1">The sequence shown here is derived from an EMBL/GenBank/DDBJ whole genome shotgun (WGS) entry which is preliminary data.</text>
</comment>
<dbReference type="Proteomes" id="UP000321424">
    <property type="component" value="Unassembled WGS sequence"/>
</dbReference>
<dbReference type="RefSeq" id="WP_147129596.1">
    <property type="nucleotide sequence ID" value="NZ_BJXA01000009.1"/>
</dbReference>
<sequence>MSGFLTEEQIGEALLGAFEDHAAEQYWATSPRVSSDGATDEVRLEGFFDLEDIAERLRSRVVVVELPDAADKATITPGYVEWPVADRHSVIACHEPRMVSLGDDERELWLTPDESLYLAARLITAAHSLGHPSLVNRSPS</sequence>
<evidence type="ECO:0000313" key="1">
    <source>
        <dbReference type="EMBL" id="GEM37457.1"/>
    </source>
</evidence>
<gene>
    <name evidence="1" type="ORF">NN4_19760</name>
</gene>
<keyword evidence="2" id="KW-1185">Reference proteome</keyword>
<proteinExistence type="predicted"/>
<evidence type="ECO:0000313" key="2">
    <source>
        <dbReference type="Proteomes" id="UP000321424"/>
    </source>
</evidence>
<reference evidence="1 2" key="1">
    <citation type="submission" date="2019-07" db="EMBL/GenBank/DDBJ databases">
        <title>Whole genome shotgun sequence of Nocardia ninae NBRC 108245.</title>
        <authorList>
            <person name="Hosoyama A."/>
            <person name="Uohara A."/>
            <person name="Ohji S."/>
            <person name="Ichikawa N."/>
        </authorList>
    </citation>
    <scope>NUCLEOTIDE SEQUENCE [LARGE SCALE GENOMIC DNA]</scope>
    <source>
        <strain evidence="1 2">NBRC 108245</strain>
    </source>
</reference>
<accession>A0A511MBA1</accession>
<name>A0A511MBA1_9NOCA</name>
<organism evidence="1 2">
    <name type="scientific">Nocardia ninae NBRC 108245</name>
    <dbReference type="NCBI Taxonomy" id="1210091"/>
    <lineage>
        <taxon>Bacteria</taxon>
        <taxon>Bacillati</taxon>
        <taxon>Actinomycetota</taxon>
        <taxon>Actinomycetes</taxon>
        <taxon>Mycobacteriales</taxon>
        <taxon>Nocardiaceae</taxon>
        <taxon>Nocardia</taxon>
    </lineage>
</organism>
<dbReference type="AlphaFoldDB" id="A0A511MBA1"/>
<dbReference type="EMBL" id="BJXA01000009">
    <property type="protein sequence ID" value="GEM37457.1"/>
    <property type="molecule type" value="Genomic_DNA"/>
</dbReference>